<gene>
    <name evidence="1" type="ORF">KAM351_26860</name>
</gene>
<organism evidence="1 2">
    <name type="scientific">Aeromonas caviae</name>
    <name type="common">Aeromonas punctata</name>
    <dbReference type="NCBI Taxonomy" id="648"/>
    <lineage>
        <taxon>Bacteria</taxon>
        <taxon>Pseudomonadati</taxon>
        <taxon>Pseudomonadota</taxon>
        <taxon>Gammaproteobacteria</taxon>
        <taxon>Aeromonadales</taxon>
        <taxon>Aeromonadaceae</taxon>
        <taxon>Aeromonas</taxon>
    </lineage>
</organism>
<evidence type="ECO:0000313" key="1">
    <source>
        <dbReference type="EMBL" id="GJA64075.1"/>
    </source>
</evidence>
<comment type="caution">
    <text evidence="1">The sequence shown here is derived from an EMBL/GenBank/DDBJ whole genome shotgun (WGS) entry which is preliminary data.</text>
</comment>
<dbReference type="Proteomes" id="UP000886934">
    <property type="component" value="Unassembled WGS sequence"/>
</dbReference>
<protein>
    <submittedName>
        <fullName evidence="1">Uncharacterized protein</fullName>
    </submittedName>
</protein>
<evidence type="ECO:0000313" key="2">
    <source>
        <dbReference type="Proteomes" id="UP000886934"/>
    </source>
</evidence>
<proteinExistence type="predicted"/>
<dbReference type="EMBL" id="BPNN01000040">
    <property type="protein sequence ID" value="GJA64075.1"/>
    <property type="molecule type" value="Genomic_DNA"/>
</dbReference>
<dbReference type="AlphaFoldDB" id="A0AA37CY99"/>
<name>A0AA37CY99_AERCA</name>
<accession>A0AA37CY99</accession>
<sequence length="54" mass="6019">MEQVTIGIDRGSLPPHSDEQFEEWVRFCVGHQASIECDNPLSDMDMSALVLNIG</sequence>
<reference evidence="1" key="1">
    <citation type="submission" date="2021-07" db="EMBL/GenBank/DDBJ databases">
        <title>Draft genome sequence of carbapenem-resistant Aeromonas spp. in Japan.</title>
        <authorList>
            <person name="Maehana S."/>
            <person name="Suzuki M."/>
            <person name="Kitasato H."/>
        </authorList>
    </citation>
    <scope>NUCLEOTIDE SEQUENCE</scope>
    <source>
        <strain evidence="1">KAM351</strain>
    </source>
</reference>